<gene>
    <name evidence="3" type="ORF">KP509_11G021000</name>
</gene>
<keyword evidence="4" id="KW-1185">Reference proteome</keyword>
<feature type="signal peptide" evidence="1">
    <location>
        <begin position="1"/>
        <end position="21"/>
    </location>
</feature>
<evidence type="ECO:0000256" key="1">
    <source>
        <dbReference type="SAM" id="SignalP"/>
    </source>
</evidence>
<dbReference type="InterPro" id="IPR036673">
    <property type="entry name" value="Cyanovirin-N_sf"/>
</dbReference>
<protein>
    <recommendedName>
        <fullName evidence="2">Cyanovirin-N domain-containing protein</fullName>
    </recommendedName>
</protein>
<dbReference type="AlphaFoldDB" id="A0A8T2TSJ6"/>
<accession>A0A8T2TSJ6</accession>
<evidence type="ECO:0000313" key="4">
    <source>
        <dbReference type="Proteomes" id="UP000825935"/>
    </source>
</evidence>
<dbReference type="SUPFAM" id="SSF51322">
    <property type="entry name" value="Cyanovirin-N"/>
    <property type="match status" value="1"/>
</dbReference>
<dbReference type="OrthoDB" id="2441380at2759"/>
<dbReference type="Gene3D" id="2.30.60.10">
    <property type="entry name" value="Cyanovirin-N"/>
    <property type="match status" value="1"/>
</dbReference>
<evidence type="ECO:0000259" key="2">
    <source>
        <dbReference type="Pfam" id="PF08881"/>
    </source>
</evidence>
<reference evidence="3" key="1">
    <citation type="submission" date="2021-08" db="EMBL/GenBank/DDBJ databases">
        <title>WGS assembly of Ceratopteris richardii.</title>
        <authorList>
            <person name="Marchant D.B."/>
            <person name="Chen G."/>
            <person name="Jenkins J."/>
            <person name="Shu S."/>
            <person name="Leebens-Mack J."/>
            <person name="Grimwood J."/>
            <person name="Schmutz J."/>
            <person name="Soltis P."/>
            <person name="Soltis D."/>
            <person name="Chen Z.-H."/>
        </authorList>
    </citation>
    <scope>NUCLEOTIDE SEQUENCE</scope>
    <source>
        <strain evidence="3">Whitten #5841</strain>
        <tissue evidence="3">Leaf</tissue>
    </source>
</reference>
<dbReference type="Proteomes" id="UP000825935">
    <property type="component" value="Chromosome 11"/>
</dbReference>
<feature type="domain" description="Cyanovirin-N" evidence="2">
    <location>
        <begin position="32"/>
        <end position="111"/>
    </location>
</feature>
<keyword evidence="1" id="KW-0732">Signal</keyword>
<dbReference type="EMBL" id="CM035416">
    <property type="protein sequence ID" value="KAH7424716.1"/>
    <property type="molecule type" value="Genomic_DNA"/>
</dbReference>
<dbReference type="InterPro" id="IPR011058">
    <property type="entry name" value="Cyanovirin-N"/>
</dbReference>
<sequence>MPTRSLHWIVTLLLLVVSSNTQIVKRECYGDSAACNDMQNHLQHSRLNLNDHIANINGALYCNVNGDGNFKQTCGRVSFEFPSGRLSAVCRRPGGAWAPPSSCIANINGAIRWTCSCAFLKAQNFIRILHQHLFLYRRNLFS</sequence>
<proteinExistence type="predicted"/>
<comment type="caution">
    <text evidence="3">The sequence shown here is derived from an EMBL/GenBank/DDBJ whole genome shotgun (WGS) entry which is preliminary data.</text>
</comment>
<dbReference type="Pfam" id="PF08881">
    <property type="entry name" value="CVNH"/>
    <property type="match status" value="1"/>
</dbReference>
<organism evidence="3 4">
    <name type="scientific">Ceratopteris richardii</name>
    <name type="common">Triangle waterfern</name>
    <dbReference type="NCBI Taxonomy" id="49495"/>
    <lineage>
        <taxon>Eukaryota</taxon>
        <taxon>Viridiplantae</taxon>
        <taxon>Streptophyta</taxon>
        <taxon>Embryophyta</taxon>
        <taxon>Tracheophyta</taxon>
        <taxon>Polypodiopsida</taxon>
        <taxon>Polypodiidae</taxon>
        <taxon>Polypodiales</taxon>
        <taxon>Pteridineae</taxon>
        <taxon>Pteridaceae</taxon>
        <taxon>Parkerioideae</taxon>
        <taxon>Ceratopteris</taxon>
    </lineage>
</organism>
<name>A0A8T2TSJ6_CERRI</name>
<feature type="chain" id="PRO_5035904271" description="Cyanovirin-N domain-containing protein" evidence="1">
    <location>
        <begin position="22"/>
        <end position="142"/>
    </location>
</feature>
<evidence type="ECO:0000313" key="3">
    <source>
        <dbReference type="EMBL" id="KAH7424716.1"/>
    </source>
</evidence>